<keyword evidence="7 11" id="KW-1133">Transmembrane helix</keyword>
<keyword evidence="9" id="KW-0458">Lysosome</keyword>
<dbReference type="Proteomes" id="UP001353858">
    <property type="component" value="Unassembled WGS sequence"/>
</dbReference>
<comment type="catalytic activity">
    <reaction evidence="10">
        <text>L-cystine(out) + H(+)(out) = L-cystine(in) + H(+)(in)</text>
        <dbReference type="Rhea" id="RHEA:66172"/>
        <dbReference type="ChEBI" id="CHEBI:15378"/>
        <dbReference type="ChEBI" id="CHEBI:35491"/>
    </reaction>
    <physiologicalReaction direction="left-to-right" evidence="10">
        <dbReference type="Rhea" id="RHEA:66173"/>
    </physiologicalReaction>
</comment>
<dbReference type="PANTHER" id="PTHR13131:SF5">
    <property type="entry name" value="CYSTINOSIN"/>
    <property type="match status" value="1"/>
</dbReference>
<evidence type="ECO:0000256" key="7">
    <source>
        <dbReference type="ARBA" id="ARBA00022989"/>
    </source>
</evidence>
<sequence>KIDRQFHIEVNDENKLTSTCVIQNFLILLLVQHLDIANINPSYVVLNDSHGVHNLTVEGIGPGHTEISAVAYAPINLNKAHLTVNVCKSKILEIISQIVGWIFIISWGSSFYPQIYTNFKRKCVVGLNFDYLALNIVGYVSFGTFILNLYFNSEVQKEYFEKYPRGLIPVKLNDVVYNLHGIMAILLTIFQCCVYERGDQKVSTTAKVIIGCIVTLYTVCIMLHKYSQMQWLDLLYICSYVKIVITLLKYIPQAYMNYKRKSTSGWSIGLVFLDFNGGFFSIMQMVFDAYNYDDWVSIFGNPTKFILGVMNIVFHSFFIIQHYVLYKNSGYISLLDDGLGNKADCICCYSSCGILSSTKMSGYVLVTVSFFFLFITILPLSNGNIKISSQQLLIGLNKNQTVKIEVTDFNNSNAKLQFIVQHMDIIRIRPSTITLEPFNKTYELVIEATSAGHSEVTTIVNASHVDLTDVYFVANVCKSQIVDILSKICGWIYILSWGSAFYPQIYSNFKRKSVVGLSFDYLGLNLIGYLSFGVFISGLYFVPDLQQEYFERYPRGLIPVKENDVVYNLHGTMAIIFTIFQCVIYERGTQIISTTAKILISALGGFYVICCILLSLHILQWLNFVYYCSYVKLAITILKYIPQAYMNYKRKSTHGWSIGLVLLDLNGGVFSLLQMILDSYNYDDWVSIFGNPTKFGLGIFNIVIHSFFIVQHYCLYKHPPLDPTKEYNVSFLPKTNAKV</sequence>
<keyword evidence="3" id="KW-0813">Transport</keyword>
<feature type="transmembrane region" description="Helical" evidence="11">
    <location>
        <begin position="598"/>
        <end position="618"/>
    </location>
</feature>
<feature type="transmembrane region" description="Helical" evidence="11">
    <location>
        <begin position="363"/>
        <end position="381"/>
    </location>
</feature>
<evidence type="ECO:0000256" key="8">
    <source>
        <dbReference type="ARBA" id="ARBA00023136"/>
    </source>
</evidence>
<dbReference type="Pfam" id="PF04193">
    <property type="entry name" value="PQ-loop"/>
    <property type="match status" value="4"/>
</dbReference>
<evidence type="ECO:0000256" key="6">
    <source>
        <dbReference type="ARBA" id="ARBA00022847"/>
    </source>
</evidence>
<gene>
    <name evidence="12" type="ORF">RN001_012325</name>
</gene>
<feature type="transmembrane region" description="Helical" evidence="11">
    <location>
        <begin position="263"/>
        <end position="285"/>
    </location>
</feature>
<keyword evidence="5" id="KW-0677">Repeat</keyword>
<proteinExistence type="inferred from homology"/>
<feature type="transmembrane region" description="Helical" evidence="11">
    <location>
        <begin position="305"/>
        <end position="326"/>
    </location>
</feature>
<dbReference type="GO" id="GO:0005765">
    <property type="term" value="C:lysosomal membrane"/>
    <property type="evidence" value="ECO:0007669"/>
    <property type="project" value="UniProtKB-SubCell"/>
</dbReference>
<evidence type="ECO:0000256" key="10">
    <source>
        <dbReference type="ARBA" id="ARBA00048473"/>
    </source>
</evidence>
<comment type="similarity">
    <text evidence="2">Belongs to the cystinosin family.</text>
</comment>
<dbReference type="InterPro" id="IPR005282">
    <property type="entry name" value="LC_transporter"/>
</dbReference>
<evidence type="ECO:0000256" key="9">
    <source>
        <dbReference type="ARBA" id="ARBA00023228"/>
    </source>
</evidence>
<feature type="transmembrane region" description="Helical" evidence="11">
    <location>
        <begin position="653"/>
        <end position="677"/>
    </location>
</feature>
<dbReference type="AlphaFoldDB" id="A0AAN7P5C3"/>
<keyword evidence="8 11" id="KW-0472">Membrane</keyword>
<evidence type="ECO:0000256" key="1">
    <source>
        <dbReference type="ARBA" id="ARBA00004155"/>
    </source>
</evidence>
<feature type="transmembrane region" description="Helical" evidence="11">
    <location>
        <begin position="230"/>
        <end position="251"/>
    </location>
</feature>
<evidence type="ECO:0000256" key="4">
    <source>
        <dbReference type="ARBA" id="ARBA00022692"/>
    </source>
</evidence>
<dbReference type="InterPro" id="IPR006603">
    <property type="entry name" value="PQ-loop_rpt"/>
</dbReference>
<dbReference type="GO" id="GO:0015293">
    <property type="term" value="F:symporter activity"/>
    <property type="evidence" value="ECO:0007669"/>
    <property type="project" value="UniProtKB-KW"/>
</dbReference>
<reference evidence="13" key="1">
    <citation type="submission" date="2023-01" db="EMBL/GenBank/DDBJ databases">
        <title>Key to firefly adult light organ development and bioluminescence: homeobox transcription factors regulate luciferase expression and transportation to peroxisome.</title>
        <authorList>
            <person name="Fu X."/>
        </authorList>
    </citation>
    <scope>NUCLEOTIDE SEQUENCE [LARGE SCALE GENOMIC DNA]</scope>
</reference>
<evidence type="ECO:0000256" key="3">
    <source>
        <dbReference type="ARBA" id="ARBA00022448"/>
    </source>
</evidence>
<feature type="transmembrane region" description="Helical" evidence="11">
    <location>
        <begin position="206"/>
        <end position="224"/>
    </location>
</feature>
<evidence type="ECO:0000313" key="12">
    <source>
        <dbReference type="EMBL" id="KAK4875903.1"/>
    </source>
</evidence>
<evidence type="ECO:0000256" key="11">
    <source>
        <dbReference type="SAM" id="Phobius"/>
    </source>
</evidence>
<dbReference type="PANTHER" id="PTHR13131">
    <property type="entry name" value="CYSTINOSIN"/>
    <property type="match status" value="1"/>
</dbReference>
<comment type="subcellular location">
    <subcellularLocation>
        <location evidence="1">Lysosome membrane</location>
        <topology evidence="1">Multi-pass membrane protein</topology>
    </subcellularLocation>
</comment>
<keyword evidence="4 11" id="KW-0812">Transmembrane</keyword>
<evidence type="ECO:0008006" key="14">
    <source>
        <dbReference type="Google" id="ProtNLM"/>
    </source>
</evidence>
<feature type="transmembrane region" description="Helical" evidence="11">
    <location>
        <begin position="624"/>
        <end position="641"/>
    </location>
</feature>
<dbReference type="EMBL" id="JARPUR010000005">
    <property type="protein sequence ID" value="KAK4875903.1"/>
    <property type="molecule type" value="Genomic_DNA"/>
</dbReference>
<feature type="transmembrane region" description="Helical" evidence="11">
    <location>
        <begin position="697"/>
        <end position="716"/>
    </location>
</feature>
<feature type="transmembrane region" description="Helical" evidence="11">
    <location>
        <begin position="131"/>
        <end position="151"/>
    </location>
</feature>
<dbReference type="FunFam" id="1.20.1280.290:FF:000016">
    <property type="entry name" value="Cystinosin homolog"/>
    <property type="match status" value="2"/>
</dbReference>
<protein>
    <recommendedName>
        <fullName evidence="14">Cystinosin</fullName>
    </recommendedName>
</protein>
<feature type="non-terminal residue" evidence="12">
    <location>
        <position position="1"/>
    </location>
</feature>
<organism evidence="12 13">
    <name type="scientific">Aquatica leii</name>
    <dbReference type="NCBI Taxonomy" id="1421715"/>
    <lineage>
        <taxon>Eukaryota</taxon>
        <taxon>Metazoa</taxon>
        <taxon>Ecdysozoa</taxon>
        <taxon>Arthropoda</taxon>
        <taxon>Hexapoda</taxon>
        <taxon>Insecta</taxon>
        <taxon>Pterygota</taxon>
        <taxon>Neoptera</taxon>
        <taxon>Endopterygota</taxon>
        <taxon>Coleoptera</taxon>
        <taxon>Polyphaga</taxon>
        <taxon>Elateriformia</taxon>
        <taxon>Elateroidea</taxon>
        <taxon>Lampyridae</taxon>
        <taxon>Luciolinae</taxon>
        <taxon>Aquatica</taxon>
    </lineage>
</organism>
<accession>A0AAN7P5C3</accession>
<dbReference type="NCBIfam" id="TIGR00951">
    <property type="entry name" value="2A43"/>
    <property type="match status" value="2"/>
</dbReference>
<evidence type="ECO:0000256" key="2">
    <source>
        <dbReference type="ARBA" id="ARBA00006855"/>
    </source>
</evidence>
<keyword evidence="6" id="KW-0769">Symport</keyword>
<evidence type="ECO:0000313" key="13">
    <source>
        <dbReference type="Proteomes" id="UP001353858"/>
    </source>
</evidence>
<evidence type="ECO:0000256" key="5">
    <source>
        <dbReference type="ARBA" id="ARBA00022737"/>
    </source>
</evidence>
<dbReference type="Gene3D" id="1.20.1280.290">
    <property type="match status" value="4"/>
</dbReference>
<dbReference type="SMART" id="SM00679">
    <property type="entry name" value="CTNS"/>
    <property type="match status" value="4"/>
</dbReference>
<name>A0AAN7P5C3_9COLE</name>
<dbReference type="GO" id="GO:0015184">
    <property type="term" value="F:L-cystine transmembrane transporter activity"/>
    <property type="evidence" value="ECO:0007669"/>
    <property type="project" value="TreeGrafter"/>
</dbReference>
<feature type="transmembrane region" description="Helical" evidence="11">
    <location>
        <begin position="490"/>
        <end position="509"/>
    </location>
</feature>
<comment type="caution">
    <text evidence="12">The sequence shown here is derived from an EMBL/GenBank/DDBJ whole genome shotgun (WGS) entry which is preliminary data.</text>
</comment>
<feature type="transmembrane region" description="Helical" evidence="11">
    <location>
        <begin position="565"/>
        <end position="586"/>
    </location>
</feature>
<keyword evidence="13" id="KW-1185">Reference proteome</keyword>
<feature type="transmembrane region" description="Helical" evidence="11">
    <location>
        <begin position="98"/>
        <end position="119"/>
    </location>
</feature>
<feature type="transmembrane region" description="Helical" evidence="11">
    <location>
        <begin position="521"/>
        <end position="542"/>
    </location>
</feature>